<keyword evidence="1" id="KW-0472">Membrane</keyword>
<evidence type="ECO:0000313" key="2">
    <source>
        <dbReference type="EMBL" id="OGN28158.1"/>
    </source>
</evidence>
<organism evidence="2 3">
    <name type="scientific">Candidatus Yanofskybacteria bacterium RIFCSPLOWO2_01_FULL_49_25</name>
    <dbReference type="NCBI Taxonomy" id="1802701"/>
    <lineage>
        <taxon>Bacteria</taxon>
        <taxon>Candidatus Yanofskyibacteriota</taxon>
    </lineage>
</organism>
<dbReference type="EMBL" id="MGKP01000023">
    <property type="protein sequence ID" value="OGN28158.1"/>
    <property type="molecule type" value="Genomic_DNA"/>
</dbReference>
<feature type="transmembrane region" description="Helical" evidence="1">
    <location>
        <begin position="15"/>
        <end position="38"/>
    </location>
</feature>
<evidence type="ECO:0000313" key="3">
    <source>
        <dbReference type="Proteomes" id="UP000179047"/>
    </source>
</evidence>
<dbReference type="Proteomes" id="UP000179047">
    <property type="component" value="Unassembled WGS sequence"/>
</dbReference>
<protein>
    <recommendedName>
        <fullName evidence="4">DUF5666 domain-containing protein</fullName>
    </recommendedName>
</protein>
<name>A0A1F8GU55_9BACT</name>
<reference evidence="2 3" key="1">
    <citation type="journal article" date="2016" name="Nat. Commun.">
        <title>Thousands of microbial genomes shed light on interconnected biogeochemical processes in an aquifer system.</title>
        <authorList>
            <person name="Anantharaman K."/>
            <person name="Brown C.T."/>
            <person name="Hug L.A."/>
            <person name="Sharon I."/>
            <person name="Castelle C.J."/>
            <person name="Probst A.J."/>
            <person name="Thomas B.C."/>
            <person name="Singh A."/>
            <person name="Wilkins M.J."/>
            <person name="Karaoz U."/>
            <person name="Brodie E.L."/>
            <person name="Williams K.H."/>
            <person name="Hubbard S.S."/>
            <person name="Banfield J.F."/>
        </authorList>
    </citation>
    <scope>NUCLEOTIDE SEQUENCE [LARGE SCALE GENOMIC DNA]</scope>
</reference>
<accession>A0A1F8GU55</accession>
<dbReference type="AlphaFoldDB" id="A0A1F8GU55"/>
<gene>
    <name evidence="2" type="ORF">A3A33_02275</name>
</gene>
<keyword evidence="1" id="KW-0812">Transmembrane</keyword>
<dbReference type="STRING" id="1802701.A3A33_02275"/>
<proteinExistence type="predicted"/>
<keyword evidence="1" id="KW-1133">Transmembrane helix</keyword>
<evidence type="ECO:0008006" key="4">
    <source>
        <dbReference type="Google" id="ProtNLM"/>
    </source>
</evidence>
<sequence>MNIILEFLRSKQSAAIIAVLFALALIVGVFSAGIAVGYRKARFSYAWGENYDRNFGGPRHGIFGMREGAQFTDAHGTFGQIIQIDPRSSSRLDTIRITIKGRDNIEKILLVDHATSIQRMRVAVQPEDLAVDDSIIAIGEPNEFGQIVAKFIRVMPPMPILRP</sequence>
<evidence type="ECO:0000256" key="1">
    <source>
        <dbReference type="SAM" id="Phobius"/>
    </source>
</evidence>
<comment type="caution">
    <text evidence="2">The sequence shown here is derived from an EMBL/GenBank/DDBJ whole genome shotgun (WGS) entry which is preliminary data.</text>
</comment>